<feature type="binding site" evidence="14">
    <location>
        <position position="269"/>
    </location>
    <ligand>
        <name>substrate</name>
    </ligand>
</feature>
<dbReference type="PRINTS" id="PR00725">
    <property type="entry name" value="DADACBPTASE1"/>
</dbReference>
<evidence type="ECO:0000256" key="3">
    <source>
        <dbReference type="ARBA" id="ARBA00007164"/>
    </source>
</evidence>
<evidence type="ECO:0000256" key="15">
    <source>
        <dbReference type="RuleBase" id="RU004016"/>
    </source>
</evidence>
<keyword evidence="8 18" id="KW-0378">Hydrolase</keyword>
<evidence type="ECO:0000256" key="13">
    <source>
        <dbReference type="PIRSR" id="PIRSR618044-1"/>
    </source>
</evidence>
<dbReference type="InterPro" id="IPR018044">
    <property type="entry name" value="Peptidase_S11"/>
</dbReference>
<evidence type="ECO:0000256" key="9">
    <source>
        <dbReference type="ARBA" id="ARBA00022960"/>
    </source>
</evidence>
<evidence type="ECO:0000256" key="4">
    <source>
        <dbReference type="ARBA" id="ARBA00012448"/>
    </source>
</evidence>
<dbReference type="SUPFAM" id="SSF56601">
    <property type="entry name" value="beta-lactamase/transpeptidase-like"/>
    <property type="match status" value="1"/>
</dbReference>
<comment type="function">
    <text evidence="1">Removes C-terminal D-alanyl residues from sugar-peptide cell wall precursors.</text>
</comment>
<keyword evidence="19" id="KW-1185">Reference proteome</keyword>
<dbReference type="GO" id="GO:0071555">
    <property type="term" value="P:cell wall organization"/>
    <property type="evidence" value="ECO:0007669"/>
    <property type="project" value="UniProtKB-KW"/>
</dbReference>
<dbReference type="UniPathway" id="UPA00219"/>
<dbReference type="Pfam" id="PF00768">
    <property type="entry name" value="Peptidase_S11"/>
    <property type="match status" value="1"/>
</dbReference>
<dbReference type="InterPro" id="IPR012907">
    <property type="entry name" value="Peptidase_S11_C"/>
</dbReference>
<dbReference type="GO" id="GO:0008360">
    <property type="term" value="P:regulation of cell shape"/>
    <property type="evidence" value="ECO:0007669"/>
    <property type="project" value="UniProtKB-KW"/>
</dbReference>
<comment type="similarity">
    <text evidence="3 15">Belongs to the peptidase S11 family.</text>
</comment>
<evidence type="ECO:0000256" key="7">
    <source>
        <dbReference type="ARBA" id="ARBA00022729"/>
    </source>
</evidence>
<dbReference type="SMART" id="SM00936">
    <property type="entry name" value="PBP5_C"/>
    <property type="match status" value="1"/>
</dbReference>
<evidence type="ECO:0000256" key="10">
    <source>
        <dbReference type="ARBA" id="ARBA00022984"/>
    </source>
</evidence>
<evidence type="ECO:0000256" key="1">
    <source>
        <dbReference type="ARBA" id="ARBA00003217"/>
    </source>
</evidence>
<comment type="pathway">
    <text evidence="2">Cell wall biogenesis; peptidoglycan biosynthesis.</text>
</comment>
<dbReference type="HOGENOM" id="CLU_027070_8_1_6"/>
<dbReference type="eggNOG" id="COG1686">
    <property type="taxonomic scope" value="Bacteria"/>
</dbReference>
<evidence type="ECO:0000256" key="5">
    <source>
        <dbReference type="ARBA" id="ARBA00022645"/>
    </source>
</evidence>
<keyword evidence="10" id="KW-0573">Peptidoglycan synthesis</keyword>
<dbReference type="InterPro" id="IPR001967">
    <property type="entry name" value="Peptidase_S11_N"/>
</dbReference>
<dbReference type="Pfam" id="PF07943">
    <property type="entry name" value="PBP5_C"/>
    <property type="match status" value="1"/>
</dbReference>
<dbReference type="KEGG" id="hna:Hneap_1267"/>
<name>D0L080_HALNC</name>
<comment type="catalytic activity">
    <reaction evidence="12">
        <text>Preferential cleavage: (Ac)2-L-Lys-D-Ala-|-D-Ala. Also transpeptidation of peptidyl-alanyl moieties that are N-acyl substituents of D-alanine.</text>
        <dbReference type="EC" id="3.4.16.4"/>
    </reaction>
</comment>
<feature type="active site" description="Proton acceptor" evidence="13">
    <location>
        <position position="109"/>
    </location>
</feature>
<dbReference type="InterPro" id="IPR037167">
    <property type="entry name" value="Peptidase_S11_C_sf"/>
</dbReference>
<evidence type="ECO:0000256" key="14">
    <source>
        <dbReference type="PIRSR" id="PIRSR618044-2"/>
    </source>
</evidence>
<evidence type="ECO:0000256" key="8">
    <source>
        <dbReference type="ARBA" id="ARBA00022801"/>
    </source>
</evidence>
<dbReference type="EC" id="3.4.16.4" evidence="4"/>
<feature type="domain" description="Peptidase S11 D-Ala-D-Ala carboxypeptidase A C-terminal" evidence="17">
    <location>
        <begin position="319"/>
        <end position="409"/>
    </location>
</feature>
<dbReference type="GO" id="GO:0009252">
    <property type="term" value="P:peptidoglycan biosynthetic process"/>
    <property type="evidence" value="ECO:0007669"/>
    <property type="project" value="UniProtKB-UniPathway"/>
</dbReference>
<evidence type="ECO:0000259" key="17">
    <source>
        <dbReference type="SMART" id="SM00936"/>
    </source>
</evidence>
<protein>
    <recommendedName>
        <fullName evidence="4">serine-type D-Ala-D-Ala carboxypeptidase</fullName>
        <ecNumber evidence="4">3.4.16.4</ecNumber>
    </recommendedName>
</protein>
<dbReference type="Gene3D" id="2.60.410.10">
    <property type="entry name" value="D-Ala-D-Ala carboxypeptidase, C-terminal domain"/>
    <property type="match status" value="1"/>
</dbReference>
<dbReference type="GO" id="GO:0009002">
    <property type="term" value="F:serine-type D-Ala-D-Ala carboxypeptidase activity"/>
    <property type="evidence" value="ECO:0007669"/>
    <property type="project" value="UniProtKB-EC"/>
</dbReference>
<dbReference type="EMBL" id="CP001801">
    <property type="protein sequence ID" value="ACX96103.1"/>
    <property type="molecule type" value="Genomic_DNA"/>
</dbReference>
<evidence type="ECO:0000256" key="11">
    <source>
        <dbReference type="ARBA" id="ARBA00023316"/>
    </source>
</evidence>
<sequence>MRENKRTDMNNQDTRPAPRARLVPRLLAATLAFAASAFLYVPAQAETTAAAPQNNQPASLPAPVPQVAMPVPGAPVLSARSYVLLDANTGQIIVQKNADEPVPPASITKLMTSYLVFSALKSGNIHMDDMVTISKKAWEMQGSKMFIEVGKQVSVKNLLMGMIVQSGNDAATALAEYVGGNEQSFVSLMNATAKKLGMTKTHYEDPTGWPADGHVMSARDISTLFNALVKHFPNYYHEFFRQKVFTWNGIKQYNREKLLFRDNWVDGGKTGHTEEAGFCLATSGQQNGMRLIAVVLGTESDDARNNEAEALLNYGFRFYENVPVRQAKQVLATPDVFKGAADQVPVGLDKDLVVLVTKDQAKNLSVSMTINPKLIAPLAVDQPVGKLEVKSGDKLIAERNVVALNAVPEGGFFKRMVDTARLWFK</sequence>
<feature type="signal peptide" evidence="16">
    <location>
        <begin position="1"/>
        <end position="45"/>
    </location>
</feature>
<evidence type="ECO:0000256" key="16">
    <source>
        <dbReference type="SAM" id="SignalP"/>
    </source>
</evidence>
<gene>
    <name evidence="18" type="ordered locus">Hneap_1267</name>
</gene>
<keyword evidence="5" id="KW-0121">Carboxypeptidase</keyword>
<dbReference type="InterPro" id="IPR012338">
    <property type="entry name" value="Beta-lactam/transpept-like"/>
</dbReference>
<proteinExistence type="inferred from homology"/>
<evidence type="ECO:0000313" key="18">
    <source>
        <dbReference type="EMBL" id="ACX96103.1"/>
    </source>
</evidence>
<accession>D0L080</accession>
<dbReference type="SUPFAM" id="SSF69189">
    <property type="entry name" value="Penicillin-binding protein associated domain"/>
    <property type="match status" value="1"/>
</dbReference>
<dbReference type="AlphaFoldDB" id="D0L080"/>
<feature type="chain" id="PRO_5003009912" description="serine-type D-Ala-D-Ala carboxypeptidase" evidence="16">
    <location>
        <begin position="46"/>
        <end position="425"/>
    </location>
</feature>
<reference evidence="18 19" key="1">
    <citation type="submission" date="2009-10" db="EMBL/GenBank/DDBJ databases">
        <title>Complete sequence of Halothiobacillus neapolitanus c2.</title>
        <authorList>
            <consortium name="US DOE Joint Genome Institute"/>
            <person name="Lucas S."/>
            <person name="Copeland A."/>
            <person name="Lapidus A."/>
            <person name="Glavina del Rio T."/>
            <person name="Tice H."/>
            <person name="Bruce D."/>
            <person name="Goodwin L."/>
            <person name="Pitluck S."/>
            <person name="Davenport K."/>
            <person name="Brettin T."/>
            <person name="Detter J.C."/>
            <person name="Han C."/>
            <person name="Tapia R."/>
            <person name="Larimer F."/>
            <person name="Land M."/>
            <person name="Hauser L."/>
            <person name="Kyrpides N."/>
            <person name="Mikhailova N."/>
            <person name="Kerfeld C."/>
            <person name="Cannon G."/>
            <person name="Heinhort S."/>
        </authorList>
    </citation>
    <scope>NUCLEOTIDE SEQUENCE [LARGE SCALE GENOMIC DNA]</scope>
    <source>
        <strain evidence="19">ATCC 23641 / c2</strain>
    </source>
</reference>
<dbReference type="Gene3D" id="3.40.710.10">
    <property type="entry name" value="DD-peptidase/beta-lactamase superfamily"/>
    <property type="match status" value="1"/>
</dbReference>
<feature type="active site" evidence="13">
    <location>
        <position position="166"/>
    </location>
</feature>
<evidence type="ECO:0000313" key="19">
    <source>
        <dbReference type="Proteomes" id="UP000009102"/>
    </source>
</evidence>
<dbReference type="PANTHER" id="PTHR21581:SF6">
    <property type="entry name" value="TRAFFICKING PROTEIN PARTICLE COMPLEX SUBUNIT 12"/>
    <property type="match status" value="1"/>
</dbReference>
<evidence type="ECO:0000256" key="12">
    <source>
        <dbReference type="ARBA" id="ARBA00034000"/>
    </source>
</evidence>
<evidence type="ECO:0000256" key="6">
    <source>
        <dbReference type="ARBA" id="ARBA00022670"/>
    </source>
</evidence>
<dbReference type="GO" id="GO:0006508">
    <property type="term" value="P:proteolysis"/>
    <property type="evidence" value="ECO:0007669"/>
    <property type="project" value="UniProtKB-KW"/>
</dbReference>
<dbReference type="Proteomes" id="UP000009102">
    <property type="component" value="Chromosome"/>
</dbReference>
<dbReference type="OrthoDB" id="9795979at2"/>
<feature type="active site" description="Acyl-ester intermediate" evidence="13">
    <location>
        <position position="106"/>
    </location>
</feature>
<organism evidence="18 19">
    <name type="scientific">Halothiobacillus neapolitanus (strain ATCC 23641 / DSM 15147 / CIP 104769 / NCIMB 8539 / c2)</name>
    <name type="common">Thiobacillus neapolitanus</name>
    <dbReference type="NCBI Taxonomy" id="555778"/>
    <lineage>
        <taxon>Bacteria</taxon>
        <taxon>Pseudomonadati</taxon>
        <taxon>Pseudomonadota</taxon>
        <taxon>Gammaproteobacteria</taxon>
        <taxon>Chromatiales</taxon>
        <taxon>Halothiobacillaceae</taxon>
        <taxon>Halothiobacillus</taxon>
    </lineage>
</organism>
<dbReference type="PANTHER" id="PTHR21581">
    <property type="entry name" value="D-ALANYL-D-ALANINE CARBOXYPEPTIDASE"/>
    <property type="match status" value="1"/>
</dbReference>
<dbReference type="STRING" id="555778.Hneap_1267"/>
<dbReference type="InterPro" id="IPR015956">
    <property type="entry name" value="Peniciliin-bd_prot_C_sf"/>
</dbReference>
<keyword evidence="9" id="KW-0133">Cell shape</keyword>
<keyword evidence="6" id="KW-0645">Protease</keyword>
<keyword evidence="11" id="KW-0961">Cell wall biogenesis/degradation</keyword>
<evidence type="ECO:0000256" key="2">
    <source>
        <dbReference type="ARBA" id="ARBA00004752"/>
    </source>
</evidence>
<keyword evidence="7 16" id="KW-0732">Signal</keyword>